<sequence>MKLPISFILEAASLLAAFIRTSHIVTYAPGGSQICRLDATPIILGINEKNYSKPNSFSSSCSTCCWSLSKKRSLRTVSAASGHC</sequence>
<proteinExistence type="predicted"/>
<organism evidence="1 2">
    <name type="scientific">Serratia grimesii</name>
    <dbReference type="NCBI Taxonomy" id="82995"/>
    <lineage>
        <taxon>Bacteria</taxon>
        <taxon>Pseudomonadati</taxon>
        <taxon>Pseudomonadota</taxon>
        <taxon>Gammaproteobacteria</taxon>
        <taxon>Enterobacterales</taxon>
        <taxon>Yersiniaceae</taxon>
        <taxon>Serratia</taxon>
    </lineage>
</organism>
<dbReference type="Proteomes" id="UP000262210">
    <property type="component" value="Unassembled WGS sequence"/>
</dbReference>
<name>A0A9C7QSC1_9GAMM</name>
<comment type="caution">
    <text evidence="1">The sequence shown here is derived from an EMBL/GenBank/DDBJ whole genome shotgun (WGS) entry which is preliminary data.</text>
</comment>
<reference evidence="1 2" key="1">
    <citation type="journal article" date="2018" name="Nat. Biotechnol.">
        <title>A standardized bacterial taxonomy based on genome phylogeny substantially revises the tree of life.</title>
        <authorList>
            <person name="Parks D.H."/>
            <person name="Chuvochina M."/>
            <person name="Waite D.W."/>
            <person name="Rinke C."/>
            <person name="Skarshewski A."/>
            <person name="Chaumeil P.A."/>
            <person name="Hugenholtz P."/>
        </authorList>
    </citation>
    <scope>NUCLEOTIDE SEQUENCE [LARGE SCALE GENOMIC DNA]</scope>
    <source>
        <strain evidence="1">UBA11264</strain>
    </source>
</reference>
<accession>A0A9C7QSC1</accession>
<gene>
    <name evidence="1" type="ORF">DHV72_05435</name>
</gene>
<evidence type="ECO:0000313" key="2">
    <source>
        <dbReference type="Proteomes" id="UP000262210"/>
    </source>
</evidence>
<evidence type="ECO:0000313" key="1">
    <source>
        <dbReference type="EMBL" id="HCJ99454.1"/>
    </source>
</evidence>
<dbReference type="EMBL" id="DPSM01000010">
    <property type="protein sequence ID" value="HCJ99454.1"/>
    <property type="molecule type" value="Genomic_DNA"/>
</dbReference>
<protein>
    <submittedName>
        <fullName evidence="1">Uncharacterized protein</fullName>
    </submittedName>
</protein>
<dbReference type="AlphaFoldDB" id="A0A9C7QSC1"/>